<evidence type="ECO:0000313" key="2">
    <source>
        <dbReference type="Proteomes" id="UP000004047"/>
    </source>
</evidence>
<evidence type="ECO:0008006" key="3">
    <source>
        <dbReference type="Google" id="ProtNLM"/>
    </source>
</evidence>
<name>I4IPV5_MICAE</name>
<dbReference type="Proteomes" id="UP000004047">
    <property type="component" value="Unassembled WGS sequence"/>
</dbReference>
<dbReference type="EMBL" id="CAIQ01000153">
    <property type="protein sequence ID" value="CCI36329.1"/>
    <property type="molecule type" value="Genomic_DNA"/>
</dbReference>
<comment type="caution">
    <text evidence="1">The sequence shown here is derived from an EMBL/GenBank/DDBJ whole genome shotgun (WGS) entry which is preliminary data.</text>
</comment>
<reference evidence="1 2" key="1">
    <citation type="submission" date="2012-04" db="EMBL/GenBank/DDBJ databases">
        <authorList>
            <person name="Genoscope - CEA"/>
        </authorList>
    </citation>
    <scope>NUCLEOTIDE SEQUENCE [LARGE SCALE GENOMIC DNA]</scope>
    <source>
        <strain evidence="1 2">9701</strain>
    </source>
</reference>
<accession>I4IPV5</accession>
<dbReference type="HOGENOM" id="CLU_645306_0_0_3"/>
<dbReference type="NCBIfam" id="TIGR02595">
    <property type="entry name" value="PEP_CTERM"/>
    <property type="match status" value="1"/>
</dbReference>
<gene>
    <name evidence="1" type="ORF">MICAK_2360021</name>
</gene>
<dbReference type="InterPro" id="IPR013424">
    <property type="entry name" value="Ice-binding_C"/>
</dbReference>
<protein>
    <recommendedName>
        <fullName evidence="3">PEP-CTERM protein-sorting domain-containing protein</fullName>
    </recommendedName>
</protein>
<evidence type="ECO:0000313" key="1">
    <source>
        <dbReference type="EMBL" id="CCI36329.1"/>
    </source>
</evidence>
<proteinExistence type="predicted"/>
<dbReference type="AlphaFoldDB" id="I4IPV5"/>
<sequence length="425" mass="46885">MKSLKTNKQSIFLGRFLLTGSMIVLTGDYANAAASISNISFGQLDWYDDNGLLHTADSSWGRMDMTFIPDATDIFYLNVVGNAGNGESWIIQNMPILSADFGENSRQSVDFNIVDLGLSTGTDLLNMDVFFSVDATPLLAEPIGLFNNFLVSDVEQRTTGGFLAPFPIDVGQPAGQKAKGPVTKVIQHKNVPGIQEGHSKCLTGAFGRSISWLNQEYNLGYNKTPQEIYNELFALNIGQGLGDNNYSRMIRDKANYLNGIANNAGTNAVTKLLDIQNIFGNIEGVKKETRTDLINWLYRELPTEDVELDYGHHIVTVTGIYMQDGMTYVKYRDDETQSNDNAGDTEEKRGKLTLKDGMYFFRRDPEKGTPSNDFKVRVTISESVKVPEPTSTLSLLVLGTLGAASTLKRQLKSSKSSEKETTKVS</sequence>
<organism evidence="1 2">
    <name type="scientific">Microcystis aeruginosa PCC 9701</name>
    <dbReference type="NCBI Taxonomy" id="721123"/>
    <lineage>
        <taxon>Bacteria</taxon>
        <taxon>Bacillati</taxon>
        <taxon>Cyanobacteriota</taxon>
        <taxon>Cyanophyceae</taxon>
        <taxon>Oscillatoriophycideae</taxon>
        <taxon>Chroococcales</taxon>
        <taxon>Microcystaceae</taxon>
        <taxon>Microcystis</taxon>
    </lineage>
</organism>